<dbReference type="Proteomes" id="UP000018320">
    <property type="component" value="Unassembled WGS sequence"/>
</dbReference>
<keyword evidence="2" id="KW-0548">Nucleotidyltransferase</keyword>
<dbReference type="EMBL" id="AHGT01000194">
    <property type="protein sequence ID" value="ESU34686.1"/>
    <property type="molecule type" value="Genomic_DNA"/>
</dbReference>
<dbReference type="AlphaFoldDB" id="V6T764"/>
<protein>
    <submittedName>
        <fullName evidence="2">Reverse transcriptase/endonuclease</fullName>
    </submittedName>
</protein>
<feature type="compositionally biased region" description="Basic and acidic residues" evidence="1">
    <location>
        <begin position="26"/>
        <end position="52"/>
    </location>
</feature>
<reference evidence="3" key="1">
    <citation type="submission" date="2012-02" db="EMBL/GenBank/DDBJ databases">
        <title>Genome sequencing of Giardia lamblia Genotypes A2 and B isolates (DH and GS) and comparative analysis with the genomes of Genotypes A1 and E (WB and Pig).</title>
        <authorList>
            <person name="Adam R."/>
            <person name="Dahlstrom E."/>
            <person name="Martens C."/>
            <person name="Bruno D."/>
            <person name="Barbian K."/>
            <person name="Porcella S.F."/>
            <person name="Nash T."/>
        </authorList>
    </citation>
    <scope>NUCLEOTIDE SEQUENCE</scope>
    <source>
        <strain evidence="3">DH</strain>
    </source>
</reference>
<reference evidence="2 3" key="2">
    <citation type="journal article" date="2013" name="Genome Biol. Evol.">
        <title>Genome sequencing of Giardia lamblia genotypes A2 and B isolates (DH and GS) and comparative analysis with the genomes of genotypes A1 and E (WB and Pig).</title>
        <authorList>
            <person name="Adam R.D."/>
            <person name="Dahlstrom E.W."/>
            <person name="Martens C.A."/>
            <person name="Bruno D.P."/>
            <person name="Barbian K.D."/>
            <person name="Ricklefs S.M."/>
            <person name="Hernandez M.M."/>
            <person name="Narla N.P."/>
            <person name="Patel R.B."/>
            <person name="Porcella S.F."/>
            <person name="Nash T.E."/>
        </authorList>
    </citation>
    <scope>NUCLEOTIDE SEQUENCE [LARGE SCALE GENOMIC DNA]</scope>
    <source>
        <strain evidence="2 3">DH</strain>
    </source>
</reference>
<proteinExistence type="predicted"/>
<keyword evidence="2" id="KW-0255">Endonuclease</keyword>
<keyword evidence="2" id="KW-0378">Hydrolase</keyword>
<keyword evidence="2" id="KW-0695">RNA-directed DNA polymerase</keyword>
<feature type="compositionally biased region" description="Low complexity" evidence="1">
    <location>
        <begin position="312"/>
        <end position="333"/>
    </location>
</feature>
<sequence>MQVHQGGRGGDLPQPPGVPHSCQSRAEGHRRCRDCPEEDRESTHNHPSEAHLDVTLCGPDGELRPLVEITSDKADYEKFDRRVAQSFSKITNRSCDRLVDFLAYPKEKGGPGLLMPGLCHDELRRVWASLDVNKGARDPVELPVDGQALQGKGTYFNRLLTRTHQLPDRAATYCLQMCGVLTEEERALKQRDGSIMAQARGTCPGCHTARTLDHDMNCPKTAWTRTTRHDMIVTCLYLRVSGKFNAELEIKTHSHLSDQSQKPDIWLVDKCRAVDVGVIQPRQMDAYYNEKAKKYRDGTLPIIYGTDGSLHPSPRGTSRSSTWTSRSSLSGRPSPSPTWLQRRTST</sequence>
<name>V6T764_GIAIN</name>
<evidence type="ECO:0000313" key="2">
    <source>
        <dbReference type="EMBL" id="ESU34686.1"/>
    </source>
</evidence>
<feature type="region of interest" description="Disordered" evidence="1">
    <location>
        <begin position="1"/>
        <end position="56"/>
    </location>
</feature>
<feature type="compositionally biased region" description="Gly residues" evidence="1">
    <location>
        <begin position="1"/>
        <end position="10"/>
    </location>
</feature>
<accession>V6T764</accession>
<keyword evidence="2" id="KW-0540">Nuclease</keyword>
<dbReference type="GO" id="GO:0003964">
    <property type="term" value="F:RNA-directed DNA polymerase activity"/>
    <property type="evidence" value="ECO:0007669"/>
    <property type="project" value="UniProtKB-KW"/>
</dbReference>
<gene>
    <name evidence="2" type="ORF">DHA2_154700</name>
</gene>
<keyword evidence="2" id="KW-0808">Transferase</keyword>
<dbReference type="VEuPathDB" id="GiardiaDB:DHA2_154700"/>
<feature type="region of interest" description="Disordered" evidence="1">
    <location>
        <begin position="306"/>
        <end position="346"/>
    </location>
</feature>
<evidence type="ECO:0000256" key="1">
    <source>
        <dbReference type="SAM" id="MobiDB-lite"/>
    </source>
</evidence>
<dbReference type="VEuPathDB" id="GiardiaDB:QR46_1383"/>
<comment type="caution">
    <text evidence="2">The sequence shown here is derived from an EMBL/GenBank/DDBJ whole genome shotgun (WGS) entry which is preliminary data.</text>
</comment>
<dbReference type="GO" id="GO:0004519">
    <property type="term" value="F:endonuclease activity"/>
    <property type="evidence" value="ECO:0007669"/>
    <property type="project" value="UniProtKB-KW"/>
</dbReference>
<organism evidence="2 3">
    <name type="scientific">Giardia intestinalis</name>
    <name type="common">Giardia lamblia</name>
    <dbReference type="NCBI Taxonomy" id="5741"/>
    <lineage>
        <taxon>Eukaryota</taxon>
        <taxon>Metamonada</taxon>
        <taxon>Diplomonadida</taxon>
        <taxon>Hexamitidae</taxon>
        <taxon>Giardiinae</taxon>
        <taxon>Giardia</taxon>
    </lineage>
</organism>
<evidence type="ECO:0000313" key="3">
    <source>
        <dbReference type="Proteomes" id="UP000018320"/>
    </source>
</evidence>